<comment type="caution">
    <text evidence="1">The sequence shown here is derived from an EMBL/GenBank/DDBJ whole genome shotgun (WGS) entry which is preliminary data.</text>
</comment>
<evidence type="ECO:0000313" key="1">
    <source>
        <dbReference type="EMBL" id="KAL0939225.1"/>
    </source>
</evidence>
<evidence type="ECO:0000313" key="2">
    <source>
        <dbReference type="Proteomes" id="UP000805649"/>
    </source>
</evidence>
<reference evidence="1 2" key="1">
    <citation type="journal article" date="2020" name="Phytopathology">
        <title>Genome Sequence Resources of Colletotrichum truncatum, C. plurivorum, C. musicola, and C. sojae: Four Species Pathogenic to Soybean (Glycine max).</title>
        <authorList>
            <person name="Rogerio F."/>
            <person name="Boufleur T.R."/>
            <person name="Ciampi-Guillardi M."/>
            <person name="Sukno S.A."/>
            <person name="Thon M.R."/>
            <person name="Massola Junior N.S."/>
            <person name="Baroncelli R."/>
        </authorList>
    </citation>
    <scope>NUCLEOTIDE SEQUENCE [LARGE SCALE GENOMIC DNA]</scope>
    <source>
        <strain evidence="1 2">CMES1059</strain>
    </source>
</reference>
<gene>
    <name evidence="1" type="ORF">CTRU02_205835</name>
</gene>
<name>A0ACC3Z5G6_COLTU</name>
<keyword evidence="2" id="KW-1185">Reference proteome</keyword>
<dbReference type="Proteomes" id="UP000805649">
    <property type="component" value="Unassembled WGS sequence"/>
</dbReference>
<sequence>MALCVRCSNLKLSVADFYLDDDEAKRTPNPRNVFDPITKDVRLWSDLEGTEDCPLCQAIKGAVENSRVDWQSSKPPHSCVLNLKRLYGSGGQEAGNYNVRYLEIIANYDWTTSHGIELLPVESDAYPECFPGRIVNPSGIDVGRIQSWLSQCQSQHGDICRYAETSIFQQLRPNLLVFDVVEQCLVTLPPAARYLALSYVWGKMQDPTTLTKNVESFKVAKGLSTIYPQLPKVILDTARLVADLGERFLWVDALCIVQDDANHKDLLINSMHTIYENALLTIFASAGADSSAGLPGMHPTPRGSSQLVVEVAPDLKLVSPIRYQNIKKSKWESRGWTYQEYFFSQRRLLFVEGQIVYRCNKVRWREDIAQEHLAKEITHFQVDGAGSRTDWDPPAVKYPNAPTKNWSRYHLNTYVQTYLDRDLTFDGDILSAFAGITNEAENRQLPTCWGLTKKHIGMDILWMPCKWVTRRPGFPSWSWAGWKGPIICYTSSDHGLSSEKIWQQRKSWIDFYIFNKDAGRFQLLSTGYLPQEEATVVKLEESERQYQKRLKDMMQARGDDSDNSVDSPADTFDAGVLASLLWRLCHSHTVVTPSELEPPYAMSYTPTIDDQTLLFQTLTAYVHISTLGPNGIPSLPPRDGQLLLPSAPTLHLYAGDGSHIGCAWAHTQELFDKVAAHDLSLVHDPSSDILQIEVALLAGALEGDWRTRNEKPSTYEYMLELATAGLNLGVLYALYEKRLSYEQAIARIYVEMVRERQAAEGNAAEVETRLTVGFWQELEARIALQDLKNTFPGHCEETLRPIIEGLTAAGSGMRAKKGQKFLKLMLIGDLCHGETSGSGGIKEKVGMGEIRDDALGLMRGLACRDVMLK</sequence>
<accession>A0ACC3Z5G6</accession>
<protein>
    <submittedName>
        <fullName evidence="1">Uncharacterized protein</fullName>
    </submittedName>
</protein>
<organism evidence="1 2">
    <name type="scientific">Colletotrichum truncatum</name>
    <name type="common">Anthracnose fungus</name>
    <name type="synonym">Colletotrichum capsici</name>
    <dbReference type="NCBI Taxonomy" id="5467"/>
    <lineage>
        <taxon>Eukaryota</taxon>
        <taxon>Fungi</taxon>
        <taxon>Dikarya</taxon>
        <taxon>Ascomycota</taxon>
        <taxon>Pezizomycotina</taxon>
        <taxon>Sordariomycetes</taxon>
        <taxon>Hypocreomycetidae</taxon>
        <taxon>Glomerellales</taxon>
        <taxon>Glomerellaceae</taxon>
        <taxon>Colletotrichum</taxon>
        <taxon>Colletotrichum truncatum species complex</taxon>
    </lineage>
</organism>
<dbReference type="EMBL" id="VUJX02000003">
    <property type="protein sequence ID" value="KAL0939225.1"/>
    <property type="molecule type" value="Genomic_DNA"/>
</dbReference>
<proteinExistence type="predicted"/>